<keyword evidence="2" id="KW-1185">Reference proteome</keyword>
<accession>A0A4S8KK33</accession>
<evidence type="ECO:0000313" key="2">
    <source>
        <dbReference type="Proteomes" id="UP000297245"/>
    </source>
</evidence>
<name>A0A4S8KK33_DENBC</name>
<dbReference type="AlphaFoldDB" id="A0A4S8KK33"/>
<proteinExistence type="predicted"/>
<feature type="non-terminal residue" evidence="1">
    <location>
        <position position="1"/>
    </location>
</feature>
<dbReference type="OrthoDB" id="10010954at2759"/>
<gene>
    <name evidence="1" type="ORF">K435DRAFT_787475</name>
</gene>
<evidence type="ECO:0000313" key="1">
    <source>
        <dbReference type="EMBL" id="THU75830.1"/>
    </source>
</evidence>
<sequence>MMAFLKRYNKDWSFPRLKEIADQIEYEALDSNVIGRVDITNTFVGSELNTEYLFGMFATFGESSNTSLIGVPLNQTVVELIAQGNTISTSIIVTFNWTVALIPLQFNTMFMFNDQGKVIQYDSQLLRSSRILPTILPALVPHLAKELNLPLDTDPIHLVSLRAAYDICATHEQYCTDSLRQYNSTDECMDFILNQVVFGDIDLAGQNTGICRYLHHAMVARRPEIHCSHIGPTGGDMCFDKPYAEETIDSPFQKSFVQLPGGLTLGEAFALVDD</sequence>
<dbReference type="Proteomes" id="UP000297245">
    <property type="component" value="Unassembled WGS sequence"/>
</dbReference>
<reference evidence="1 2" key="1">
    <citation type="journal article" date="2019" name="Nat. Ecol. Evol.">
        <title>Megaphylogeny resolves global patterns of mushroom evolution.</title>
        <authorList>
            <person name="Varga T."/>
            <person name="Krizsan K."/>
            <person name="Foldi C."/>
            <person name="Dima B."/>
            <person name="Sanchez-Garcia M."/>
            <person name="Sanchez-Ramirez S."/>
            <person name="Szollosi G.J."/>
            <person name="Szarkandi J.G."/>
            <person name="Papp V."/>
            <person name="Albert L."/>
            <person name="Andreopoulos W."/>
            <person name="Angelini C."/>
            <person name="Antonin V."/>
            <person name="Barry K.W."/>
            <person name="Bougher N.L."/>
            <person name="Buchanan P."/>
            <person name="Buyck B."/>
            <person name="Bense V."/>
            <person name="Catcheside P."/>
            <person name="Chovatia M."/>
            <person name="Cooper J."/>
            <person name="Damon W."/>
            <person name="Desjardin D."/>
            <person name="Finy P."/>
            <person name="Geml J."/>
            <person name="Haridas S."/>
            <person name="Hughes K."/>
            <person name="Justo A."/>
            <person name="Karasinski D."/>
            <person name="Kautmanova I."/>
            <person name="Kiss B."/>
            <person name="Kocsube S."/>
            <person name="Kotiranta H."/>
            <person name="LaButti K.M."/>
            <person name="Lechner B.E."/>
            <person name="Liimatainen K."/>
            <person name="Lipzen A."/>
            <person name="Lukacs Z."/>
            <person name="Mihaltcheva S."/>
            <person name="Morgado L.N."/>
            <person name="Niskanen T."/>
            <person name="Noordeloos M.E."/>
            <person name="Ohm R.A."/>
            <person name="Ortiz-Santana B."/>
            <person name="Ovrebo C."/>
            <person name="Racz N."/>
            <person name="Riley R."/>
            <person name="Savchenko A."/>
            <person name="Shiryaev A."/>
            <person name="Soop K."/>
            <person name="Spirin V."/>
            <person name="Szebenyi C."/>
            <person name="Tomsovsky M."/>
            <person name="Tulloss R.E."/>
            <person name="Uehling J."/>
            <person name="Grigoriev I.V."/>
            <person name="Vagvolgyi C."/>
            <person name="Papp T."/>
            <person name="Martin F.M."/>
            <person name="Miettinen O."/>
            <person name="Hibbett D.S."/>
            <person name="Nagy L.G."/>
        </authorList>
    </citation>
    <scope>NUCLEOTIDE SEQUENCE [LARGE SCALE GENOMIC DNA]</scope>
    <source>
        <strain evidence="1 2">CBS 962.96</strain>
    </source>
</reference>
<protein>
    <submittedName>
        <fullName evidence="1">Uncharacterized protein</fullName>
    </submittedName>
</protein>
<organism evidence="1 2">
    <name type="scientific">Dendrothele bispora (strain CBS 962.96)</name>
    <dbReference type="NCBI Taxonomy" id="1314807"/>
    <lineage>
        <taxon>Eukaryota</taxon>
        <taxon>Fungi</taxon>
        <taxon>Dikarya</taxon>
        <taxon>Basidiomycota</taxon>
        <taxon>Agaricomycotina</taxon>
        <taxon>Agaricomycetes</taxon>
        <taxon>Agaricomycetidae</taxon>
        <taxon>Agaricales</taxon>
        <taxon>Agaricales incertae sedis</taxon>
        <taxon>Dendrothele</taxon>
    </lineage>
</organism>
<dbReference type="EMBL" id="ML181472">
    <property type="protein sequence ID" value="THU75830.1"/>
    <property type="molecule type" value="Genomic_DNA"/>
</dbReference>